<dbReference type="Proteomes" id="UP000001192">
    <property type="component" value="Chromosome 2"/>
</dbReference>
<dbReference type="HOGENOM" id="CLU_1515102_0_0_4"/>
<keyword evidence="3" id="KW-1185">Reference proteome</keyword>
<feature type="compositionally biased region" description="Acidic residues" evidence="1">
    <location>
        <begin position="94"/>
        <end position="115"/>
    </location>
</feature>
<protein>
    <submittedName>
        <fullName evidence="2">Uncharacterized protein</fullName>
    </submittedName>
</protein>
<dbReference type="RefSeq" id="WP_012403012.1">
    <property type="nucleotide sequence ID" value="NC_010623.1"/>
</dbReference>
<dbReference type="AlphaFoldDB" id="B2JMP5"/>
<name>B2JMP5_PARP8</name>
<evidence type="ECO:0000256" key="1">
    <source>
        <dbReference type="SAM" id="MobiDB-lite"/>
    </source>
</evidence>
<proteinExistence type="predicted"/>
<gene>
    <name evidence="2" type="ordered locus">Bphy_3704</name>
</gene>
<evidence type="ECO:0000313" key="3">
    <source>
        <dbReference type="Proteomes" id="UP000001192"/>
    </source>
</evidence>
<organism evidence="2 3">
    <name type="scientific">Paraburkholderia phymatum (strain DSM 17167 / CIP 108236 / LMG 21445 / STM815)</name>
    <name type="common">Burkholderia phymatum</name>
    <dbReference type="NCBI Taxonomy" id="391038"/>
    <lineage>
        <taxon>Bacteria</taxon>
        <taxon>Pseudomonadati</taxon>
        <taxon>Pseudomonadota</taxon>
        <taxon>Betaproteobacteria</taxon>
        <taxon>Burkholderiales</taxon>
        <taxon>Burkholderiaceae</taxon>
        <taxon>Paraburkholderia</taxon>
    </lineage>
</organism>
<feature type="compositionally biased region" description="Low complexity" evidence="1">
    <location>
        <begin position="83"/>
        <end position="93"/>
    </location>
</feature>
<dbReference type="KEGG" id="bph:Bphy_3704"/>
<dbReference type="eggNOG" id="ENOG5033HSH">
    <property type="taxonomic scope" value="Bacteria"/>
</dbReference>
<evidence type="ECO:0000313" key="2">
    <source>
        <dbReference type="EMBL" id="ACC72839.1"/>
    </source>
</evidence>
<dbReference type="EMBL" id="CP001044">
    <property type="protein sequence ID" value="ACC72839.1"/>
    <property type="molecule type" value="Genomic_DNA"/>
</dbReference>
<accession>B2JMP5</accession>
<feature type="compositionally biased region" description="Low complexity" evidence="1">
    <location>
        <begin position="18"/>
        <end position="36"/>
    </location>
</feature>
<reference evidence="3" key="1">
    <citation type="journal article" date="2014" name="Stand. Genomic Sci.">
        <title>Complete genome sequence of Burkholderia phymatum STM815(T), a broad host range and efficient nitrogen-fixing symbiont of Mimosa species.</title>
        <authorList>
            <person name="Moulin L."/>
            <person name="Klonowska A."/>
            <person name="Caroline B."/>
            <person name="Booth K."/>
            <person name="Vriezen J.A."/>
            <person name="Melkonian R."/>
            <person name="James E.K."/>
            <person name="Young J.P."/>
            <person name="Bena G."/>
            <person name="Hauser L."/>
            <person name="Land M."/>
            <person name="Kyrpides N."/>
            <person name="Bruce D."/>
            <person name="Chain P."/>
            <person name="Copeland A."/>
            <person name="Pitluck S."/>
            <person name="Woyke T."/>
            <person name="Lizotte-Waniewski M."/>
            <person name="Bristow J."/>
            <person name="Riley M."/>
        </authorList>
    </citation>
    <scope>NUCLEOTIDE SEQUENCE [LARGE SCALE GENOMIC DNA]</scope>
    <source>
        <strain evidence="3">DSM 17167 / CIP 108236 / LMG 21445 / STM815</strain>
    </source>
</reference>
<sequence>MVSSVGYGMASTPSTHRASVSGEASAAVAQSAAGSAPRSEQNDAKQDAASQAAQPGVTVSISPAGATAVSRMQRADSVVHKSNASANASAAADADLDADTDLDTDVDTADIDGADGIEGGEPAGGTTASDDATPSDVSPVKAFAYGALGLERPDQPKDERNGFYSAGKWLAAGLTIGGLISLLV</sequence>
<feature type="region of interest" description="Disordered" evidence="1">
    <location>
        <begin position="1"/>
        <end position="138"/>
    </location>
</feature>
<dbReference type="OrthoDB" id="6388959at2"/>